<dbReference type="AlphaFoldDB" id="A0A0S3SRK2"/>
<sequence>MSPAHPFELPRPVHPRRRNRHGHSLFQPLQCPHYQSPVGPWARQAHVQVESARRKRAQDSEFGCGPRIPTGRVGGSELGHHEPPRGVPGRAHRGDEDSRRKRLSPQQFCD</sequence>
<dbReference type="EMBL" id="AP015041">
    <property type="protein sequence ID" value="BAT95464.1"/>
    <property type="molecule type" value="Genomic_DNA"/>
</dbReference>
<reference evidence="2 3" key="1">
    <citation type="journal article" date="2015" name="Sci. Rep.">
        <title>The power of single molecule real-time sequencing technology in the de novo assembly of a eukaryotic genome.</title>
        <authorList>
            <person name="Sakai H."/>
            <person name="Naito K."/>
            <person name="Ogiso-Tanaka E."/>
            <person name="Takahashi Y."/>
            <person name="Iseki K."/>
            <person name="Muto C."/>
            <person name="Satou K."/>
            <person name="Teruya K."/>
            <person name="Shiroma A."/>
            <person name="Shimoji M."/>
            <person name="Hirano T."/>
            <person name="Itoh T."/>
            <person name="Kaga A."/>
            <person name="Tomooka N."/>
        </authorList>
    </citation>
    <scope>NUCLEOTIDE SEQUENCE [LARGE SCALE GENOMIC DNA]</scope>
    <source>
        <strain evidence="3">cv. Shumari</strain>
    </source>
</reference>
<dbReference type="Proteomes" id="UP000291084">
    <property type="component" value="Chromosome 8"/>
</dbReference>
<gene>
    <name evidence="2" type="primary">Vigan.08G219800</name>
    <name evidence="2" type="ORF">VIGAN_08219800</name>
</gene>
<protein>
    <submittedName>
        <fullName evidence="2">Uncharacterized protein</fullName>
    </submittedName>
</protein>
<evidence type="ECO:0000256" key="1">
    <source>
        <dbReference type="SAM" id="MobiDB-lite"/>
    </source>
</evidence>
<feature type="region of interest" description="Disordered" evidence="1">
    <location>
        <begin position="50"/>
        <end position="110"/>
    </location>
</feature>
<evidence type="ECO:0000313" key="2">
    <source>
        <dbReference type="EMBL" id="BAT95464.1"/>
    </source>
</evidence>
<name>A0A0S3SRK2_PHAAN</name>
<organism evidence="2 3">
    <name type="scientific">Vigna angularis var. angularis</name>
    <dbReference type="NCBI Taxonomy" id="157739"/>
    <lineage>
        <taxon>Eukaryota</taxon>
        <taxon>Viridiplantae</taxon>
        <taxon>Streptophyta</taxon>
        <taxon>Embryophyta</taxon>
        <taxon>Tracheophyta</taxon>
        <taxon>Spermatophyta</taxon>
        <taxon>Magnoliopsida</taxon>
        <taxon>eudicotyledons</taxon>
        <taxon>Gunneridae</taxon>
        <taxon>Pentapetalae</taxon>
        <taxon>rosids</taxon>
        <taxon>fabids</taxon>
        <taxon>Fabales</taxon>
        <taxon>Fabaceae</taxon>
        <taxon>Papilionoideae</taxon>
        <taxon>50 kb inversion clade</taxon>
        <taxon>NPAAA clade</taxon>
        <taxon>indigoferoid/millettioid clade</taxon>
        <taxon>Phaseoleae</taxon>
        <taxon>Vigna</taxon>
    </lineage>
</organism>
<evidence type="ECO:0000313" key="3">
    <source>
        <dbReference type="Proteomes" id="UP000291084"/>
    </source>
</evidence>
<feature type="region of interest" description="Disordered" evidence="1">
    <location>
        <begin position="1"/>
        <end position="31"/>
    </location>
</feature>
<feature type="compositionally biased region" description="Basic residues" evidence="1">
    <location>
        <begin position="13"/>
        <end position="23"/>
    </location>
</feature>
<proteinExistence type="predicted"/>
<accession>A0A0S3SRK2</accession>
<keyword evidence="3" id="KW-1185">Reference proteome</keyword>